<evidence type="ECO:0000313" key="1">
    <source>
        <dbReference type="EMBL" id="QJX80146.1"/>
    </source>
</evidence>
<organism evidence="1 2">
    <name type="scientific">Priestia megaterium</name>
    <name type="common">Bacillus megaterium</name>
    <dbReference type="NCBI Taxonomy" id="1404"/>
    <lineage>
        <taxon>Bacteria</taxon>
        <taxon>Bacillati</taxon>
        <taxon>Bacillota</taxon>
        <taxon>Bacilli</taxon>
        <taxon>Bacillales</taxon>
        <taxon>Bacillaceae</taxon>
        <taxon>Priestia</taxon>
    </lineage>
</organism>
<dbReference type="AlphaFoldDB" id="A0A6M6E354"/>
<gene>
    <name evidence="1" type="ORF">FDZ14_29050</name>
</gene>
<proteinExistence type="predicted"/>
<name>A0A6M6E354_PRIMG</name>
<dbReference type="RefSeq" id="WP_171778127.1">
    <property type="nucleotide sequence ID" value="NZ_CP045273.1"/>
</dbReference>
<geneLocation type="plasmid" evidence="2">
    <name>pfdu301a</name>
</geneLocation>
<protein>
    <submittedName>
        <fullName evidence="1">Uncharacterized protein</fullName>
    </submittedName>
</protein>
<accession>A0A6M6E354</accession>
<reference evidence="1 2" key="1">
    <citation type="submission" date="2019-10" db="EMBL/GenBank/DDBJ databases">
        <title>Complete genome sequences for adaption low water activity.</title>
        <authorList>
            <person name="Zhao L."/>
            <person name="Zhong J."/>
        </authorList>
    </citation>
    <scope>NUCLEOTIDE SEQUENCE [LARGE SCALE GENOMIC DNA]</scope>
    <source>
        <strain evidence="1 2">FDU301</strain>
        <plasmid evidence="2">pfdu301a</plasmid>
    </source>
</reference>
<keyword evidence="1" id="KW-0614">Plasmid</keyword>
<sequence>MINQILKLITKGHKEVPLFHIAFSFKKYQQTEGRESCVLGLHPLLLKDKLVVERLNELIDYTRKEYAEKVFNIVLDSGKSPRTFPLLYVTFNLKKYKESGEKGSCNFAVPPPLSSDQLIINTANEVVDHIRKNYDMEKLA</sequence>
<evidence type="ECO:0000313" key="2">
    <source>
        <dbReference type="Proteomes" id="UP000501076"/>
    </source>
</evidence>
<dbReference type="EMBL" id="CP045273">
    <property type="protein sequence ID" value="QJX80146.1"/>
    <property type="molecule type" value="Genomic_DNA"/>
</dbReference>
<dbReference type="Proteomes" id="UP000501076">
    <property type="component" value="Plasmid pFDU301A"/>
</dbReference>